<evidence type="ECO:0000313" key="3">
    <source>
        <dbReference type="Proteomes" id="UP001152622"/>
    </source>
</evidence>
<feature type="region of interest" description="Disordered" evidence="1">
    <location>
        <begin position="275"/>
        <end position="299"/>
    </location>
</feature>
<comment type="caution">
    <text evidence="2">The sequence shown here is derived from an EMBL/GenBank/DDBJ whole genome shotgun (WGS) entry which is preliminary data.</text>
</comment>
<dbReference type="Proteomes" id="UP001152622">
    <property type="component" value="Chromosome 2"/>
</dbReference>
<evidence type="ECO:0000256" key="1">
    <source>
        <dbReference type="SAM" id="MobiDB-lite"/>
    </source>
</evidence>
<accession>A0A9Q1G6N6</accession>
<dbReference type="OrthoDB" id="3437960at2759"/>
<sequence length="299" mass="31445">MNQSALKGQIQNETRPQCQTKSLQFRSIAPKAPPAVSAPPAVLSCQPPSTLPEASAAVSPKSIIVPAQNYALMQVAGQEGTFSLVALPPSLSPQSPQPIQKGLPHPQKLEAAHPQCGPSPSECPESGSAVEPPEQVIVIDPGSSEMAVTTLLADNTALRSGSQVEKSIVPDKVEGEQPTSGLLQNLHCPSNAGSSETLIPQLIAGCRRLPYQAPGGWEEVQAMPLKTCQPATQQHHRTLSGCLQQGGPNHPLTTQGKLPILPYSKMKSTLIPVAKSSQNGPISPQGPWGLPKWSIKSSH</sequence>
<dbReference type="AlphaFoldDB" id="A0A9Q1G6N6"/>
<gene>
    <name evidence="2" type="ORF">SKAU_G00065610</name>
</gene>
<proteinExistence type="predicted"/>
<reference evidence="2" key="1">
    <citation type="journal article" date="2023" name="Science">
        <title>Genome structures resolve the early diversification of teleost fishes.</title>
        <authorList>
            <person name="Parey E."/>
            <person name="Louis A."/>
            <person name="Montfort J."/>
            <person name="Bouchez O."/>
            <person name="Roques C."/>
            <person name="Iampietro C."/>
            <person name="Lluch J."/>
            <person name="Castinel A."/>
            <person name="Donnadieu C."/>
            <person name="Desvignes T."/>
            <person name="Floi Bucao C."/>
            <person name="Jouanno E."/>
            <person name="Wen M."/>
            <person name="Mejri S."/>
            <person name="Dirks R."/>
            <person name="Jansen H."/>
            <person name="Henkel C."/>
            <person name="Chen W.J."/>
            <person name="Zahm M."/>
            <person name="Cabau C."/>
            <person name="Klopp C."/>
            <person name="Thompson A.W."/>
            <person name="Robinson-Rechavi M."/>
            <person name="Braasch I."/>
            <person name="Lecointre G."/>
            <person name="Bobe J."/>
            <person name="Postlethwait J.H."/>
            <person name="Berthelot C."/>
            <person name="Roest Crollius H."/>
            <person name="Guiguen Y."/>
        </authorList>
    </citation>
    <scope>NUCLEOTIDE SEQUENCE</scope>
    <source>
        <strain evidence="2">WJC10195</strain>
    </source>
</reference>
<name>A0A9Q1G6N6_SYNKA</name>
<protein>
    <submittedName>
        <fullName evidence="2">Uncharacterized protein</fullName>
    </submittedName>
</protein>
<feature type="region of interest" description="Disordered" evidence="1">
    <location>
        <begin position="31"/>
        <end position="52"/>
    </location>
</feature>
<feature type="region of interest" description="Disordered" evidence="1">
    <location>
        <begin position="108"/>
        <end position="129"/>
    </location>
</feature>
<organism evidence="2 3">
    <name type="scientific">Synaphobranchus kaupii</name>
    <name type="common">Kaup's arrowtooth eel</name>
    <dbReference type="NCBI Taxonomy" id="118154"/>
    <lineage>
        <taxon>Eukaryota</taxon>
        <taxon>Metazoa</taxon>
        <taxon>Chordata</taxon>
        <taxon>Craniata</taxon>
        <taxon>Vertebrata</taxon>
        <taxon>Euteleostomi</taxon>
        <taxon>Actinopterygii</taxon>
        <taxon>Neopterygii</taxon>
        <taxon>Teleostei</taxon>
        <taxon>Anguilliformes</taxon>
        <taxon>Synaphobranchidae</taxon>
        <taxon>Synaphobranchus</taxon>
    </lineage>
</organism>
<keyword evidence="3" id="KW-1185">Reference proteome</keyword>
<dbReference type="EMBL" id="JAINUF010000002">
    <property type="protein sequence ID" value="KAJ8375981.1"/>
    <property type="molecule type" value="Genomic_DNA"/>
</dbReference>
<feature type="compositionally biased region" description="Low complexity" evidence="1">
    <location>
        <begin position="114"/>
        <end position="128"/>
    </location>
</feature>
<evidence type="ECO:0000313" key="2">
    <source>
        <dbReference type="EMBL" id="KAJ8375981.1"/>
    </source>
</evidence>